<proteinExistence type="predicted"/>
<evidence type="ECO:0000313" key="1">
    <source>
        <dbReference type="EMBL" id="EYF07381.1"/>
    </source>
</evidence>
<dbReference type="OrthoDB" id="5503301at2"/>
<evidence type="ECO:0000313" key="2">
    <source>
        <dbReference type="Proteomes" id="UP000019678"/>
    </source>
</evidence>
<dbReference type="AlphaFoldDB" id="A0A017TFI1"/>
<gene>
    <name evidence="1" type="ORF">CAP_0134</name>
</gene>
<dbReference type="RefSeq" id="WP_156040565.1">
    <property type="nucleotide sequence ID" value="NZ_ASRX01000010.1"/>
</dbReference>
<accession>A0A017TFI1</accession>
<dbReference type="EMBL" id="ASRX01000010">
    <property type="protein sequence ID" value="EYF07381.1"/>
    <property type="molecule type" value="Genomic_DNA"/>
</dbReference>
<comment type="caution">
    <text evidence="1">The sequence shown here is derived from an EMBL/GenBank/DDBJ whole genome shotgun (WGS) entry which is preliminary data.</text>
</comment>
<reference evidence="1 2" key="1">
    <citation type="submission" date="2013-05" db="EMBL/GenBank/DDBJ databases">
        <title>Genome assembly of Chondromyces apiculatus DSM 436.</title>
        <authorList>
            <person name="Sharma G."/>
            <person name="Khatri I."/>
            <person name="Kaur C."/>
            <person name="Mayilraj S."/>
            <person name="Subramanian S."/>
        </authorList>
    </citation>
    <scope>NUCLEOTIDE SEQUENCE [LARGE SCALE GENOMIC DNA]</scope>
    <source>
        <strain evidence="1 2">DSM 436</strain>
    </source>
</reference>
<name>A0A017TFI1_9BACT</name>
<dbReference type="STRING" id="1192034.CAP_0134"/>
<protein>
    <submittedName>
        <fullName evidence="1">Uncharacterized protein</fullName>
    </submittedName>
</protein>
<sequence>MSYPRILDALARLHADVRFREAFLADAEGTLRALGLPEETARALARVDRTSLSYVFRIVDHHRRARVSEHLGWFDLARRPDLGRVLARYLADVPPQWLNRDEAIQFCLHVEATATDPPYLRDLARYERLRIEIAWGLGGTASRVEAFAYPVLDLLAQMHLPGWPEAAPRETRIEIKKVPSIPAVITREPR</sequence>
<keyword evidence="2" id="KW-1185">Reference proteome</keyword>
<dbReference type="Proteomes" id="UP000019678">
    <property type="component" value="Unassembled WGS sequence"/>
</dbReference>
<organism evidence="1 2">
    <name type="scientific">Chondromyces apiculatus DSM 436</name>
    <dbReference type="NCBI Taxonomy" id="1192034"/>
    <lineage>
        <taxon>Bacteria</taxon>
        <taxon>Pseudomonadati</taxon>
        <taxon>Myxococcota</taxon>
        <taxon>Polyangia</taxon>
        <taxon>Polyangiales</taxon>
        <taxon>Polyangiaceae</taxon>
        <taxon>Chondromyces</taxon>
    </lineage>
</organism>